<feature type="compositionally biased region" description="Pro residues" evidence="1">
    <location>
        <begin position="225"/>
        <end position="250"/>
    </location>
</feature>
<feature type="compositionally biased region" description="Pro residues" evidence="1">
    <location>
        <begin position="141"/>
        <end position="166"/>
    </location>
</feature>
<gene>
    <name evidence="3" type="ORF">DFR68_11877</name>
</gene>
<feature type="compositionally biased region" description="Low complexity" evidence="1">
    <location>
        <begin position="184"/>
        <end position="196"/>
    </location>
</feature>
<evidence type="ECO:0000256" key="2">
    <source>
        <dbReference type="SAM" id="Phobius"/>
    </source>
</evidence>
<reference evidence="3 4" key="1">
    <citation type="submission" date="2018-07" db="EMBL/GenBank/DDBJ databases">
        <title>Genomic Encyclopedia of Type Strains, Phase IV (KMG-IV): sequencing the most valuable type-strain genomes for metagenomic binning, comparative biology and taxonomic classification.</title>
        <authorList>
            <person name="Goeker M."/>
        </authorList>
    </citation>
    <scope>NUCLEOTIDE SEQUENCE [LARGE SCALE GENOMIC DNA]</scope>
    <source>
        <strain evidence="3 4">DSM 44952</strain>
    </source>
</reference>
<feature type="transmembrane region" description="Helical" evidence="2">
    <location>
        <begin position="78"/>
        <end position="96"/>
    </location>
</feature>
<name>A0A370GJT7_9NOCA</name>
<dbReference type="AlphaFoldDB" id="A0A370GJT7"/>
<dbReference type="RefSeq" id="WP_147289125.1">
    <property type="nucleotide sequence ID" value="NZ_QQAZ01000018.1"/>
</dbReference>
<accession>A0A370GJT7</accession>
<evidence type="ECO:0000313" key="3">
    <source>
        <dbReference type="EMBL" id="RDI43897.1"/>
    </source>
</evidence>
<organism evidence="3 4">
    <name type="scientific">Nocardia mexicana</name>
    <dbReference type="NCBI Taxonomy" id="279262"/>
    <lineage>
        <taxon>Bacteria</taxon>
        <taxon>Bacillati</taxon>
        <taxon>Actinomycetota</taxon>
        <taxon>Actinomycetes</taxon>
        <taxon>Mycobacteriales</taxon>
        <taxon>Nocardiaceae</taxon>
        <taxon>Nocardia</taxon>
    </lineage>
</organism>
<keyword evidence="2" id="KW-0812">Transmembrane</keyword>
<evidence type="ECO:0000256" key="1">
    <source>
        <dbReference type="SAM" id="MobiDB-lite"/>
    </source>
</evidence>
<evidence type="ECO:0000313" key="4">
    <source>
        <dbReference type="Proteomes" id="UP000255355"/>
    </source>
</evidence>
<comment type="caution">
    <text evidence="3">The sequence shown here is derived from an EMBL/GenBank/DDBJ whole genome shotgun (WGS) entry which is preliminary data.</text>
</comment>
<keyword evidence="2" id="KW-0472">Membrane</keyword>
<feature type="compositionally biased region" description="Low complexity" evidence="1">
    <location>
        <begin position="203"/>
        <end position="224"/>
    </location>
</feature>
<dbReference type="Proteomes" id="UP000255355">
    <property type="component" value="Unassembled WGS sequence"/>
</dbReference>
<feature type="region of interest" description="Disordered" evidence="1">
    <location>
        <begin position="102"/>
        <end position="259"/>
    </location>
</feature>
<dbReference type="OrthoDB" id="4571950at2"/>
<feature type="transmembrane region" description="Helical" evidence="2">
    <location>
        <begin position="14"/>
        <end position="35"/>
    </location>
</feature>
<sequence>MSKVVHRVRRIKEIATWAALVVFGIGALIGGIVMLNSHGEVDCGGKKMGAGDTCVTTGKHGSTTRSADEQQSKNTKTAWSMIVLGPLFSAGGAFMLRSELRKSKGPAGGGMQVPTNNPQAPQANPGQWPAPAHNGAAQPYPGHPQPGPAAGPPNGYPQQPPVPANHPAPQQNPMQPAGYPPAPQYGAPQQNPMQPAGYPPAPQYAAPQGYPQYAQAPGYAGQQYAPPPGYGPPQGYPQHQGPPPGYPQPGPHNQYPPQR</sequence>
<keyword evidence="4" id="KW-1185">Reference proteome</keyword>
<dbReference type="EMBL" id="QQAZ01000018">
    <property type="protein sequence ID" value="RDI43897.1"/>
    <property type="molecule type" value="Genomic_DNA"/>
</dbReference>
<keyword evidence="2" id="KW-1133">Transmembrane helix</keyword>
<dbReference type="STRING" id="1210089.GCA_001613165_04975"/>
<proteinExistence type="predicted"/>
<feature type="compositionally biased region" description="Low complexity" evidence="1">
    <location>
        <begin position="112"/>
        <end position="140"/>
    </location>
</feature>
<protein>
    <submittedName>
        <fullName evidence="3">Uncharacterized protein</fullName>
    </submittedName>
</protein>